<dbReference type="CDD" id="cd06265">
    <property type="entry name" value="RNase_A_canonical"/>
    <property type="match status" value="1"/>
</dbReference>
<evidence type="ECO:0000256" key="1">
    <source>
        <dbReference type="ARBA" id="ARBA00004613"/>
    </source>
</evidence>
<keyword evidence="4 8" id="KW-0540">Nuclease</keyword>
<dbReference type="PANTHER" id="PTHR11437:SF24">
    <property type="entry name" value="RIBONUCLEASE PANCREATIC"/>
    <property type="match status" value="1"/>
</dbReference>
<name>F6RFY4_MONDO</name>
<evidence type="ECO:0000259" key="10">
    <source>
        <dbReference type="SMART" id="SM00092"/>
    </source>
</evidence>
<evidence type="ECO:0000256" key="8">
    <source>
        <dbReference type="RuleBase" id="RU000651"/>
    </source>
</evidence>
<sequence length="202" mass="23066">MSYLIMKVRPEEQKCKQDQRDQRSGPMMDLLLNRLKSIIAKFEEVITRNEATMALKGSHLMLLLLGLFLAELVHQSTGKESPSKKFQRQHMDPENSASDDTKYCDHMMKARNMTKGRCKPVNTFIHEPKEIVDAVCRETNITCKNGQSNCYQSSQPMSLTHCRQTGASKYPNCQYRGSDITKQIIVACEGNPYVPVHFDAYV</sequence>
<evidence type="ECO:0000256" key="9">
    <source>
        <dbReference type="SAM" id="MobiDB-lite"/>
    </source>
</evidence>
<dbReference type="Pfam" id="PF00074">
    <property type="entry name" value="RnaseA"/>
    <property type="match status" value="1"/>
</dbReference>
<proteinExistence type="inferred from homology"/>
<reference evidence="11" key="2">
    <citation type="submission" date="2025-08" db="UniProtKB">
        <authorList>
            <consortium name="Ensembl"/>
        </authorList>
    </citation>
    <scope>IDENTIFICATION</scope>
</reference>
<organism evidence="11 12">
    <name type="scientific">Monodelphis domestica</name>
    <name type="common">Gray short-tailed opossum</name>
    <dbReference type="NCBI Taxonomy" id="13616"/>
    <lineage>
        <taxon>Eukaryota</taxon>
        <taxon>Metazoa</taxon>
        <taxon>Chordata</taxon>
        <taxon>Craniata</taxon>
        <taxon>Vertebrata</taxon>
        <taxon>Euteleostomi</taxon>
        <taxon>Mammalia</taxon>
        <taxon>Metatheria</taxon>
        <taxon>Didelphimorphia</taxon>
        <taxon>Didelphidae</taxon>
        <taxon>Monodelphis</taxon>
    </lineage>
</organism>
<dbReference type="InterPro" id="IPR001427">
    <property type="entry name" value="RNaseA"/>
</dbReference>
<dbReference type="FunCoup" id="F6RFY4">
    <property type="interactions" value="64"/>
</dbReference>
<dbReference type="GO" id="GO:0050830">
    <property type="term" value="P:defense response to Gram-positive bacterium"/>
    <property type="evidence" value="ECO:0000318"/>
    <property type="project" value="GO_Central"/>
</dbReference>
<dbReference type="FunFam" id="3.10.130.10:FF:000001">
    <property type="entry name" value="Ribonuclease pancreatic"/>
    <property type="match status" value="1"/>
</dbReference>
<protein>
    <recommendedName>
        <fullName evidence="10">Ribonuclease A-domain domain-containing protein</fullName>
    </recommendedName>
</protein>
<feature type="region of interest" description="Disordered" evidence="9">
    <location>
        <begin position="79"/>
        <end position="101"/>
    </location>
</feature>
<dbReference type="Bgee" id="ENSMODG00000006948">
    <property type="expression patterns" value="Expressed in cerebellum and 17 other cell types or tissues"/>
</dbReference>
<feature type="compositionally biased region" description="Basic and acidic residues" evidence="9">
    <location>
        <begin position="89"/>
        <end position="101"/>
    </location>
</feature>
<evidence type="ECO:0000256" key="6">
    <source>
        <dbReference type="ARBA" id="ARBA00022801"/>
    </source>
</evidence>
<dbReference type="PANTHER" id="PTHR11437">
    <property type="entry name" value="RIBONUCLEASE"/>
    <property type="match status" value="1"/>
</dbReference>
<dbReference type="GO" id="GO:0016787">
    <property type="term" value="F:hydrolase activity"/>
    <property type="evidence" value="ECO:0007669"/>
    <property type="project" value="UniProtKB-KW"/>
</dbReference>
<dbReference type="PROSITE" id="PS00127">
    <property type="entry name" value="RNASE_PANCREATIC"/>
    <property type="match status" value="1"/>
</dbReference>
<dbReference type="AlphaFoldDB" id="F6RFY4"/>
<dbReference type="Proteomes" id="UP000002280">
    <property type="component" value="Chromosome 1"/>
</dbReference>
<reference evidence="11 12" key="1">
    <citation type="journal article" date="2007" name="Nature">
        <title>Genome of the marsupial Monodelphis domestica reveals innovation in non-coding sequences.</title>
        <authorList>
            <person name="Mikkelsen T.S."/>
            <person name="Wakefield M.J."/>
            <person name="Aken B."/>
            <person name="Amemiya C.T."/>
            <person name="Chang J.L."/>
            <person name="Duke S."/>
            <person name="Garber M."/>
            <person name="Gentles A.J."/>
            <person name="Goodstadt L."/>
            <person name="Heger A."/>
            <person name="Jurka J."/>
            <person name="Kamal M."/>
            <person name="Mauceli E."/>
            <person name="Searle S.M."/>
            <person name="Sharpe T."/>
            <person name="Baker M.L."/>
            <person name="Batzer M.A."/>
            <person name="Benos P.V."/>
            <person name="Belov K."/>
            <person name="Clamp M."/>
            <person name="Cook A."/>
            <person name="Cuff J."/>
            <person name="Das R."/>
            <person name="Davidow L."/>
            <person name="Deakin J.E."/>
            <person name="Fazzari M.J."/>
            <person name="Glass J.L."/>
            <person name="Grabherr M."/>
            <person name="Greally J.M."/>
            <person name="Gu W."/>
            <person name="Hore T.A."/>
            <person name="Huttley G.A."/>
            <person name="Kleber M."/>
            <person name="Jirtle R.L."/>
            <person name="Koina E."/>
            <person name="Lee J.T."/>
            <person name="Mahony S."/>
            <person name="Marra M.A."/>
            <person name="Miller R.D."/>
            <person name="Nicholls R.D."/>
            <person name="Oda M."/>
            <person name="Papenfuss A.T."/>
            <person name="Parra Z.E."/>
            <person name="Pollock D.D."/>
            <person name="Ray D.A."/>
            <person name="Schein J.E."/>
            <person name="Speed T.P."/>
            <person name="Thompson K."/>
            <person name="VandeBerg J.L."/>
            <person name="Wade C.M."/>
            <person name="Walker J.A."/>
            <person name="Waters P.D."/>
            <person name="Webber C."/>
            <person name="Weidman J.R."/>
            <person name="Xie X."/>
            <person name="Zody M.C."/>
            <person name="Baldwin J."/>
            <person name="Abdouelleil A."/>
            <person name="Abdulkadir J."/>
            <person name="Abebe A."/>
            <person name="Abera B."/>
            <person name="Abreu J."/>
            <person name="Acer S.C."/>
            <person name="Aftuck L."/>
            <person name="Alexander A."/>
            <person name="An P."/>
            <person name="Anderson E."/>
            <person name="Anderson S."/>
            <person name="Arachi H."/>
            <person name="Azer M."/>
            <person name="Bachantsang P."/>
            <person name="Barry A."/>
            <person name="Bayul T."/>
            <person name="Berlin A."/>
            <person name="Bessette D."/>
            <person name="Bloom T."/>
            <person name="Bloom T."/>
            <person name="Boguslavskiy L."/>
            <person name="Bonnet C."/>
            <person name="Boukhgalter B."/>
            <person name="Bourzgui I."/>
            <person name="Brown A."/>
            <person name="Cahill P."/>
            <person name="Channer S."/>
            <person name="Cheshatsang Y."/>
            <person name="Chuda L."/>
            <person name="Citroen M."/>
            <person name="Collymore A."/>
            <person name="Cooke P."/>
            <person name="Costello M."/>
            <person name="D'Aco K."/>
            <person name="Daza R."/>
            <person name="De Haan G."/>
            <person name="DeGray S."/>
            <person name="DeMaso C."/>
            <person name="Dhargay N."/>
            <person name="Dooley K."/>
            <person name="Dooley E."/>
            <person name="Doricent M."/>
            <person name="Dorje P."/>
            <person name="Dorjee K."/>
            <person name="Dupes A."/>
            <person name="Elong R."/>
            <person name="Falk J."/>
            <person name="Farina A."/>
            <person name="Faro S."/>
            <person name="Ferguson D."/>
            <person name="Fisher S."/>
            <person name="Foley C.D."/>
            <person name="Franke A."/>
            <person name="Friedrich D."/>
            <person name="Gadbois L."/>
            <person name="Gearin G."/>
            <person name="Gearin C.R."/>
            <person name="Giannoukos G."/>
            <person name="Goode T."/>
            <person name="Graham J."/>
            <person name="Grandbois E."/>
            <person name="Grewal S."/>
            <person name="Gyaltsen K."/>
            <person name="Hafez N."/>
            <person name="Hagos B."/>
            <person name="Hall J."/>
            <person name="Henson C."/>
            <person name="Hollinger A."/>
            <person name="Honan T."/>
            <person name="Huard M.D."/>
            <person name="Hughes L."/>
            <person name="Hurhula B."/>
            <person name="Husby M.E."/>
            <person name="Kamat A."/>
            <person name="Kanga B."/>
            <person name="Kashin S."/>
            <person name="Khazanovich D."/>
            <person name="Kisner P."/>
            <person name="Lance K."/>
            <person name="Lara M."/>
            <person name="Lee W."/>
            <person name="Lennon N."/>
            <person name="Letendre F."/>
            <person name="LeVine R."/>
            <person name="Lipovsky A."/>
            <person name="Liu X."/>
            <person name="Liu J."/>
            <person name="Liu S."/>
            <person name="Lokyitsang T."/>
            <person name="Lokyitsang Y."/>
            <person name="Lubonja R."/>
            <person name="Lui A."/>
            <person name="MacDonald P."/>
            <person name="Magnisalis V."/>
            <person name="Maru K."/>
            <person name="Matthews C."/>
            <person name="McCusker W."/>
            <person name="McDonough S."/>
            <person name="Mehta T."/>
            <person name="Meldrim J."/>
            <person name="Meneus L."/>
            <person name="Mihai O."/>
            <person name="Mihalev A."/>
            <person name="Mihova T."/>
            <person name="Mittelman R."/>
            <person name="Mlenga V."/>
            <person name="Montmayeur A."/>
            <person name="Mulrain L."/>
            <person name="Navidi A."/>
            <person name="Naylor J."/>
            <person name="Negash T."/>
            <person name="Nguyen T."/>
            <person name="Nguyen N."/>
            <person name="Nicol R."/>
            <person name="Norbu C."/>
            <person name="Norbu N."/>
            <person name="Novod N."/>
            <person name="O'Neill B."/>
            <person name="Osman S."/>
            <person name="Markiewicz E."/>
            <person name="Oyono O.L."/>
            <person name="Patti C."/>
            <person name="Phunkhang P."/>
            <person name="Pierre F."/>
            <person name="Priest M."/>
            <person name="Raghuraman S."/>
            <person name="Rege F."/>
            <person name="Reyes R."/>
            <person name="Rise C."/>
            <person name="Rogov P."/>
            <person name="Ross K."/>
            <person name="Ryan E."/>
            <person name="Settipalli S."/>
            <person name="Shea T."/>
            <person name="Sherpa N."/>
            <person name="Shi L."/>
            <person name="Shih D."/>
            <person name="Sparrow T."/>
            <person name="Spaulding J."/>
            <person name="Stalker J."/>
            <person name="Stange-Thomann N."/>
            <person name="Stavropoulos S."/>
            <person name="Stone C."/>
            <person name="Strader C."/>
            <person name="Tesfaye S."/>
            <person name="Thomson T."/>
            <person name="Thoulutsang Y."/>
            <person name="Thoulutsang D."/>
            <person name="Topham K."/>
            <person name="Topping I."/>
            <person name="Tsamla T."/>
            <person name="Vassiliev H."/>
            <person name="Vo A."/>
            <person name="Wangchuk T."/>
            <person name="Wangdi T."/>
            <person name="Weiand M."/>
            <person name="Wilkinson J."/>
            <person name="Wilson A."/>
            <person name="Yadav S."/>
            <person name="Young G."/>
            <person name="Yu Q."/>
            <person name="Zembek L."/>
            <person name="Zhong D."/>
            <person name="Zimmer A."/>
            <person name="Zwirko Z."/>
            <person name="Jaffe D.B."/>
            <person name="Alvarez P."/>
            <person name="Brockman W."/>
            <person name="Butler J."/>
            <person name="Chin C."/>
            <person name="Gnerre S."/>
            <person name="MacCallum I."/>
            <person name="Graves J.A."/>
            <person name="Ponting C.P."/>
            <person name="Breen M."/>
            <person name="Samollow P.B."/>
            <person name="Lander E.S."/>
            <person name="Lindblad-Toh K."/>
        </authorList>
    </citation>
    <scope>NUCLEOTIDE SEQUENCE [LARGE SCALE GENOMIC DNA]</scope>
</reference>
<evidence type="ECO:0000256" key="5">
    <source>
        <dbReference type="ARBA" id="ARBA00022759"/>
    </source>
</evidence>
<accession>F6RFY4</accession>
<feature type="domain" description="Ribonuclease A-domain" evidence="10">
    <location>
        <begin position="79"/>
        <end position="202"/>
    </location>
</feature>
<keyword evidence="7" id="KW-1015">Disulfide bond</keyword>
<evidence type="ECO:0000256" key="4">
    <source>
        <dbReference type="ARBA" id="ARBA00022722"/>
    </source>
</evidence>
<evidence type="ECO:0000256" key="2">
    <source>
        <dbReference type="ARBA" id="ARBA00005600"/>
    </source>
</evidence>
<keyword evidence="3" id="KW-0964">Secreted</keyword>
<dbReference type="SUPFAM" id="SSF54076">
    <property type="entry name" value="RNase A-like"/>
    <property type="match status" value="1"/>
</dbReference>
<dbReference type="GO" id="GO:0004519">
    <property type="term" value="F:endonuclease activity"/>
    <property type="evidence" value="ECO:0007669"/>
    <property type="project" value="UniProtKB-KW"/>
</dbReference>
<evidence type="ECO:0000313" key="12">
    <source>
        <dbReference type="Proteomes" id="UP000002280"/>
    </source>
</evidence>
<evidence type="ECO:0000313" key="11">
    <source>
        <dbReference type="Ensembl" id="ENSMODP00000008618.3"/>
    </source>
</evidence>
<dbReference type="GeneTree" id="ENSGT00940000160869"/>
<dbReference type="GO" id="GO:0004540">
    <property type="term" value="F:RNA nuclease activity"/>
    <property type="evidence" value="ECO:0000318"/>
    <property type="project" value="GO_Central"/>
</dbReference>
<dbReference type="GO" id="GO:0005576">
    <property type="term" value="C:extracellular region"/>
    <property type="evidence" value="ECO:0007669"/>
    <property type="project" value="UniProtKB-SubCell"/>
</dbReference>
<dbReference type="InterPro" id="IPR036816">
    <property type="entry name" value="RNaseA-like_dom_sf"/>
</dbReference>
<dbReference type="PRINTS" id="PR00794">
    <property type="entry name" value="RIBONUCLEASE"/>
</dbReference>
<evidence type="ECO:0000256" key="3">
    <source>
        <dbReference type="ARBA" id="ARBA00022525"/>
    </source>
</evidence>
<dbReference type="HOGENOM" id="CLU_117006_0_0_1"/>
<dbReference type="STRING" id="13616.ENSMODP00000008618"/>
<dbReference type="Gene3D" id="3.10.130.10">
    <property type="entry name" value="Ribonuclease A-like domain"/>
    <property type="match status" value="1"/>
</dbReference>
<dbReference type="InterPro" id="IPR023412">
    <property type="entry name" value="RNaseA_domain"/>
</dbReference>
<keyword evidence="12" id="KW-1185">Reference proteome</keyword>
<keyword evidence="6 8" id="KW-0378">Hydrolase</keyword>
<dbReference type="Ensembl" id="ENSMODT00000008788.3">
    <property type="protein sequence ID" value="ENSMODP00000008618.3"/>
    <property type="gene ID" value="ENSMODG00000006948.4"/>
</dbReference>
<dbReference type="eggNOG" id="ENOG502SQ4K">
    <property type="taxonomic scope" value="Eukaryota"/>
</dbReference>
<dbReference type="InParanoid" id="F6RFY4"/>
<comment type="similarity">
    <text evidence="2 8">Belongs to the pancreatic ribonuclease family.</text>
</comment>
<evidence type="ECO:0000256" key="7">
    <source>
        <dbReference type="ARBA" id="ARBA00023157"/>
    </source>
</evidence>
<dbReference type="InterPro" id="IPR023411">
    <property type="entry name" value="RNaseA_AS"/>
</dbReference>
<reference evidence="11" key="3">
    <citation type="submission" date="2025-09" db="UniProtKB">
        <authorList>
            <consortium name="Ensembl"/>
        </authorList>
    </citation>
    <scope>IDENTIFICATION</scope>
</reference>
<dbReference type="GO" id="GO:0003676">
    <property type="term" value="F:nucleic acid binding"/>
    <property type="evidence" value="ECO:0007669"/>
    <property type="project" value="InterPro"/>
</dbReference>
<comment type="subcellular location">
    <subcellularLocation>
        <location evidence="1">Secreted</location>
    </subcellularLocation>
</comment>
<keyword evidence="5 8" id="KW-0255">Endonuclease</keyword>
<dbReference type="SMART" id="SM00092">
    <property type="entry name" value="RNAse_Pc"/>
    <property type="match status" value="1"/>
</dbReference>